<keyword evidence="3" id="KW-0687">Ribonucleoprotein</keyword>
<dbReference type="Gene3D" id="3.40.1370.10">
    <property type="match status" value="1"/>
</dbReference>
<evidence type="ECO:0000256" key="3">
    <source>
        <dbReference type="ARBA" id="ARBA00023274"/>
    </source>
</evidence>
<dbReference type="SUPFAM" id="SSF52166">
    <property type="entry name" value="Ribosomal protein L4"/>
    <property type="match status" value="1"/>
</dbReference>
<dbReference type="GO" id="GO:1990904">
    <property type="term" value="C:ribonucleoprotein complex"/>
    <property type="evidence" value="ECO:0007669"/>
    <property type="project" value="UniProtKB-KW"/>
</dbReference>
<organism evidence="4">
    <name type="scientific">bioreactor metagenome</name>
    <dbReference type="NCBI Taxonomy" id="1076179"/>
    <lineage>
        <taxon>unclassified sequences</taxon>
        <taxon>metagenomes</taxon>
        <taxon>ecological metagenomes</taxon>
    </lineage>
</organism>
<name>A0A645GAR5_9ZZZZ</name>
<dbReference type="EMBL" id="VSSQ01071659">
    <property type="protein sequence ID" value="MPN23216.1"/>
    <property type="molecule type" value="Genomic_DNA"/>
</dbReference>
<dbReference type="AlphaFoldDB" id="A0A645GAR5"/>
<accession>A0A645GAR5</accession>
<evidence type="ECO:0000256" key="1">
    <source>
        <dbReference type="ARBA" id="ARBA00010528"/>
    </source>
</evidence>
<dbReference type="GO" id="GO:0005840">
    <property type="term" value="C:ribosome"/>
    <property type="evidence" value="ECO:0007669"/>
    <property type="project" value="UniProtKB-KW"/>
</dbReference>
<keyword evidence="2 4" id="KW-0689">Ribosomal protein</keyword>
<dbReference type="GO" id="GO:0006412">
    <property type="term" value="P:translation"/>
    <property type="evidence" value="ECO:0007669"/>
    <property type="project" value="InterPro"/>
</dbReference>
<dbReference type="InterPro" id="IPR013005">
    <property type="entry name" value="Ribosomal_uL4-like"/>
</dbReference>
<dbReference type="PANTHER" id="PTHR10746">
    <property type="entry name" value="50S RIBOSOMAL PROTEIN L4"/>
    <property type="match status" value="1"/>
</dbReference>
<dbReference type="Pfam" id="PF00573">
    <property type="entry name" value="Ribosomal_L4"/>
    <property type="match status" value="1"/>
</dbReference>
<dbReference type="InterPro" id="IPR023574">
    <property type="entry name" value="Ribosomal_uL4_dom_sf"/>
</dbReference>
<protein>
    <submittedName>
        <fullName evidence="4">50S ribosomal protein L4</fullName>
    </submittedName>
</protein>
<reference evidence="4" key="1">
    <citation type="submission" date="2019-08" db="EMBL/GenBank/DDBJ databases">
        <authorList>
            <person name="Kucharzyk K."/>
            <person name="Murdoch R.W."/>
            <person name="Higgins S."/>
            <person name="Loffler F."/>
        </authorList>
    </citation>
    <scope>NUCLEOTIDE SEQUENCE</scope>
</reference>
<evidence type="ECO:0000256" key="2">
    <source>
        <dbReference type="ARBA" id="ARBA00022980"/>
    </source>
</evidence>
<proteinExistence type="inferred from homology"/>
<comment type="caution">
    <text evidence="4">The sequence shown here is derived from an EMBL/GenBank/DDBJ whole genome shotgun (WGS) entry which is preliminary data.</text>
</comment>
<dbReference type="GO" id="GO:0003735">
    <property type="term" value="F:structural constituent of ribosome"/>
    <property type="evidence" value="ECO:0007669"/>
    <property type="project" value="InterPro"/>
</dbReference>
<evidence type="ECO:0000313" key="4">
    <source>
        <dbReference type="EMBL" id="MPN23216.1"/>
    </source>
</evidence>
<dbReference type="InterPro" id="IPR002136">
    <property type="entry name" value="Ribosomal_uL4"/>
</dbReference>
<sequence>MDAPKTKEMVGILSAIDAPKALIVTMEKDDAVVRSANNIQKVATTTVSELNVYDMLKYDVLVMTKDALEKIEEVYA</sequence>
<dbReference type="PANTHER" id="PTHR10746:SF6">
    <property type="entry name" value="LARGE RIBOSOMAL SUBUNIT PROTEIN UL4M"/>
    <property type="match status" value="1"/>
</dbReference>
<gene>
    <name evidence="4" type="primary">rplD_53</name>
    <name evidence="4" type="ORF">SDC9_170604</name>
</gene>
<comment type="similarity">
    <text evidence="1">Belongs to the universal ribosomal protein uL4 family.</text>
</comment>